<keyword evidence="3" id="KW-1185">Reference proteome</keyword>
<dbReference type="Proteomes" id="UP000198403">
    <property type="component" value="Unassembled WGS sequence"/>
</dbReference>
<feature type="transmembrane region" description="Helical" evidence="1">
    <location>
        <begin position="201"/>
        <end position="219"/>
    </location>
</feature>
<feature type="transmembrane region" description="Helical" evidence="1">
    <location>
        <begin position="358"/>
        <end position="380"/>
    </location>
</feature>
<evidence type="ECO:0000256" key="1">
    <source>
        <dbReference type="SAM" id="Phobius"/>
    </source>
</evidence>
<reference evidence="2 3" key="1">
    <citation type="submission" date="2017-06" db="EMBL/GenBank/DDBJ databases">
        <authorList>
            <person name="Kim H.J."/>
            <person name="Triplett B.A."/>
        </authorList>
    </citation>
    <scope>NUCLEOTIDE SEQUENCE [LARGE SCALE GENOMIC DNA]</scope>
    <source>
        <strain evidence="2 3">DSM 44272</strain>
    </source>
</reference>
<dbReference type="InterPro" id="IPR058062">
    <property type="entry name" value="SCO7613_C"/>
</dbReference>
<feature type="transmembrane region" description="Helical" evidence="1">
    <location>
        <begin position="554"/>
        <end position="582"/>
    </location>
</feature>
<feature type="transmembrane region" description="Helical" evidence="1">
    <location>
        <begin position="452"/>
        <end position="476"/>
    </location>
</feature>
<feature type="transmembrane region" description="Helical" evidence="1">
    <location>
        <begin position="523"/>
        <end position="542"/>
    </location>
</feature>
<evidence type="ECO:0000313" key="3">
    <source>
        <dbReference type="Proteomes" id="UP000198403"/>
    </source>
</evidence>
<dbReference type="NCBIfam" id="NF047321">
    <property type="entry name" value="SCO7613_CTERM"/>
    <property type="match status" value="1"/>
</dbReference>
<protein>
    <submittedName>
        <fullName evidence="2">Uncharacterized protein</fullName>
    </submittedName>
</protein>
<feature type="transmembrane region" description="Helical" evidence="1">
    <location>
        <begin position="308"/>
        <end position="327"/>
    </location>
</feature>
<proteinExistence type="predicted"/>
<feature type="transmembrane region" description="Helical" evidence="1">
    <location>
        <begin position="120"/>
        <end position="139"/>
    </location>
</feature>
<keyword evidence="1" id="KW-0812">Transmembrane</keyword>
<feature type="transmembrane region" description="Helical" evidence="1">
    <location>
        <begin position="334"/>
        <end position="352"/>
    </location>
</feature>
<feature type="transmembrane region" description="Helical" evidence="1">
    <location>
        <begin position="22"/>
        <end position="42"/>
    </location>
</feature>
<evidence type="ECO:0000313" key="2">
    <source>
        <dbReference type="EMBL" id="SNR29168.1"/>
    </source>
</evidence>
<organism evidence="2 3">
    <name type="scientific">Blastococcus mobilis</name>
    <dbReference type="NCBI Taxonomy" id="1938746"/>
    <lineage>
        <taxon>Bacteria</taxon>
        <taxon>Bacillati</taxon>
        <taxon>Actinomycetota</taxon>
        <taxon>Actinomycetes</taxon>
        <taxon>Geodermatophilales</taxon>
        <taxon>Geodermatophilaceae</taxon>
        <taxon>Blastococcus</taxon>
    </lineage>
</organism>
<dbReference type="RefSeq" id="WP_089334911.1">
    <property type="nucleotide sequence ID" value="NZ_FZNO01000002.1"/>
</dbReference>
<feature type="transmembrane region" description="Helical" evidence="1">
    <location>
        <begin position="496"/>
        <end position="516"/>
    </location>
</feature>
<sequence>MNQSVGTAAHRPLPYRTSPPQVLLGVGAVLLVSAGGAVASAYGGGPVRVLLLALAAGTAWFSVRAARTGLRSSEETLAACTAGLALAGTDLGGPLLGAAPGSAAVLAVGFLGLHRVARTTVSWPLAAWGAAQLAVLRGLDAVPDVLHTAVLLSVALIGLGIALSGRRVVARVALVTTAPWWLAGVVGGSSSAWTGAGAERWLSAVLVVAAAGGLLVVRVRAELEPLTGPPVAIPVVAGVVAGAAVTGAFSSLGTVAMTLTGYAGVLLANTAAATLTGRRRGLFLPVALAAGIVMALLCIGQLVARERWSELSLLLLLTALPTVLVAVRRPDDRPVALPVAIGCLAGAALLALPDGWLGPVGAAVLLTVLYGVAMTVGAGLDATSRSATARAAALCSLAAAALLRVEDERTTLAVLLAVQGVLTLSWAWRTGRTHSAEEPLHPTSATAWRGGAVQLVAAGWFFAAAADLAAVEWYSLPAAVGLLIAAGPRLVDGPSWPAWGPGLLTAALPSAVLAVTTSDGDRAMSVLLVAAAVLVAGARTGVRAPLMVGAGTVLFLGLGFTVRALPWPLATALVVGCALLALGMRRERRPVAGFGARLADLR</sequence>
<feature type="transmembrane region" description="Helical" evidence="1">
    <location>
        <begin position="145"/>
        <end position="165"/>
    </location>
</feature>
<feature type="transmembrane region" description="Helical" evidence="1">
    <location>
        <begin position="255"/>
        <end position="275"/>
    </location>
</feature>
<name>A0A238V4M1_9ACTN</name>
<keyword evidence="1" id="KW-1133">Transmembrane helix</keyword>
<feature type="transmembrane region" description="Helical" evidence="1">
    <location>
        <begin position="282"/>
        <end position="302"/>
    </location>
</feature>
<keyword evidence="1" id="KW-0472">Membrane</keyword>
<dbReference type="OrthoDB" id="5181536at2"/>
<accession>A0A238V4M1</accession>
<dbReference type="AlphaFoldDB" id="A0A238V4M1"/>
<gene>
    <name evidence="2" type="ORF">SAMN06272737_10218</name>
</gene>
<feature type="transmembrane region" description="Helical" evidence="1">
    <location>
        <begin position="95"/>
        <end position="113"/>
    </location>
</feature>
<feature type="transmembrane region" description="Helical" evidence="1">
    <location>
        <begin position="231"/>
        <end position="249"/>
    </location>
</feature>
<feature type="transmembrane region" description="Helical" evidence="1">
    <location>
        <begin position="172"/>
        <end position="195"/>
    </location>
</feature>
<dbReference type="EMBL" id="FZNO01000002">
    <property type="protein sequence ID" value="SNR29168.1"/>
    <property type="molecule type" value="Genomic_DNA"/>
</dbReference>